<sequence>MKVPQSPQGRILPPLKRKSLRIITLRQTTFLYQNCQLTRLLRITILKKNTIAIHFVPILFWMKVPQSP</sequence>
<dbReference type="AlphaFoldDB" id="A0A0H1BHC3"/>
<name>A0A0H1BHC3_9EURO</name>
<reference evidence="2" key="1">
    <citation type="journal article" date="2015" name="PLoS Genet.">
        <title>The dynamic genome and transcriptome of the human fungal pathogen Blastomyces and close relative Emmonsia.</title>
        <authorList>
            <person name="Munoz J.F."/>
            <person name="Gauthier G.M."/>
            <person name="Desjardins C.A."/>
            <person name="Gallo J.E."/>
            <person name="Holder J."/>
            <person name="Sullivan T.D."/>
            <person name="Marty A.J."/>
            <person name="Carmen J.C."/>
            <person name="Chen Z."/>
            <person name="Ding L."/>
            <person name="Gujja S."/>
            <person name="Magrini V."/>
            <person name="Misas E."/>
            <person name="Mitreva M."/>
            <person name="Priest M."/>
            <person name="Saif S."/>
            <person name="Whiston E.A."/>
            <person name="Young S."/>
            <person name="Zeng Q."/>
            <person name="Goldman W.E."/>
            <person name="Mardis E.R."/>
            <person name="Taylor J.W."/>
            <person name="McEwen J.G."/>
            <person name="Clay O.K."/>
            <person name="Klein B.S."/>
            <person name="Cuomo C.A."/>
        </authorList>
    </citation>
    <scope>NUCLEOTIDE SEQUENCE [LARGE SCALE GENOMIC DNA]</scope>
    <source>
        <strain evidence="2">UAMH 139</strain>
    </source>
</reference>
<dbReference type="Proteomes" id="UP000053573">
    <property type="component" value="Unassembled WGS sequence"/>
</dbReference>
<evidence type="ECO:0000313" key="1">
    <source>
        <dbReference type="EMBL" id="KLJ10513.1"/>
    </source>
</evidence>
<organism evidence="1 2">
    <name type="scientific">Blastomyces silverae</name>
    <dbReference type="NCBI Taxonomy" id="2060906"/>
    <lineage>
        <taxon>Eukaryota</taxon>
        <taxon>Fungi</taxon>
        <taxon>Dikarya</taxon>
        <taxon>Ascomycota</taxon>
        <taxon>Pezizomycotina</taxon>
        <taxon>Eurotiomycetes</taxon>
        <taxon>Eurotiomycetidae</taxon>
        <taxon>Onygenales</taxon>
        <taxon>Ajellomycetaceae</taxon>
        <taxon>Blastomyces</taxon>
    </lineage>
</organism>
<comment type="caution">
    <text evidence="1">The sequence shown here is derived from an EMBL/GenBank/DDBJ whole genome shotgun (WGS) entry which is preliminary data.</text>
</comment>
<accession>A0A0H1BHC3</accession>
<protein>
    <submittedName>
        <fullName evidence="1">Uncharacterized protein</fullName>
    </submittedName>
</protein>
<evidence type="ECO:0000313" key="2">
    <source>
        <dbReference type="Proteomes" id="UP000053573"/>
    </source>
</evidence>
<dbReference type="EMBL" id="LDEV01001998">
    <property type="protein sequence ID" value="KLJ10513.1"/>
    <property type="molecule type" value="Genomic_DNA"/>
</dbReference>
<proteinExistence type="predicted"/>
<gene>
    <name evidence="1" type="ORF">EMPG_14105</name>
</gene>
<keyword evidence="2" id="KW-1185">Reference proteome</keyword>